<dbReference type="Gene3D" id="3.10.450.50">
    <property type="match status" value="1"/>
</dbReference>
<gene>
    <name evidence="1" type="ORF">EV420DRAFT_1639937</name>
</gene>
<organism evidence="1 2">
    <name type="scientific">Armillaria tabescens</name>
    <name type="common">Ringless honey mushroom</name>
    <name type="synonym">Agaricus tabescens</name>
    <dbReference type="NCBI Taxonomy" id="1929756"/>
    <lineage>
        <taxon>Eukaryota</taxon>
        <taxon>Fungi</taxon>
        <taxon>Dikarya</taxon>
        <taxon>Basidiomycota</taxon>
        <taxon>Agaricomycotina</taxon>
        <taxon>Agaricomycetes</taxon>
        <taxon>Agaricomycetidae</taxon>
        <taxon>Agaricales</taxon>
        <taxon>Marasmiineae</taxon>
        <taxon>Physalacriaceae</taxon>
        <taxon>Desarmillaria</taxon>
    </lineage>
</organism>
<dbReference type="SUPFAM" id="SSF54427">
    <property type="entry name" value="NTF2-like"/>
    <property type="match status" value="1"/>
</dbReference>
<reference evidence="1" key="1">
    <citation type="submission" date="2023-06" db="EMBL/GenBank/DDBJ databases">
        <authorList>
            <consortium name="Lawrence Berkeley National Laboratory"/>
            <person name="Ahrendt S."/>
            <person name="Sahu N."/>
            <person name="Indic B."/>
            <person name="Wong-Bajracharya J."/>
            <person name="Merenyi Z."/>
            <person name="Ke H.-M."/>
            <person name="Monk M."/>
            <person name="Kocsube S."/>
            <person name="Drula E."/>
            <person name="Lipzen A."/>
            <person name="Balint B."/>
            <person name="Henrissat B."/>
            <person name="Andreopoulos B."/>
            <person name="Martin F.M."/>
            <person name="Harder C.B."/>
            <person name="Rigling D."/>
            <person name="Ford K.L."/>
            <person name="Foster G.D."/>
            <person name="Pangilinan J."/>
            <person name="Papanicolaou A."/>
            <person name="Barry K."/>
            <person name="LaButti K."/>
            <person name="Viragh M."/>
            <person name="Koriabine M."/>
            <person name="Yan M."/>
            <person name="Riley R."/>
            <person name="Champramary S."/>
            <person name="Plett K.L."/>
            <person name="Tsai I.J."/>
            <person name="Slot J."/>
            <person name="Sipos G."/>
            <person name="Plett J."/>
            <person name="Nagy L.G."/>
            <person name="Grigoriev I.V."/>
        </authorList>
    </citation>
    <scope>NUCLEOTIDE SEQUENCE</scope>
    <source>
        <strain evidence="1">CCBAS 213</strain>
    </source>
</reference>
<sequence length="164" mass="18210">MTSYSAIDYLLDKANIHDTITKTFLYVDLLRWEDLEKEAFTDNIRVDCTSLFGAGEESAYDDVCFLPLPYILPSHSSPRYRSLLIDLPQSGSIPSPMEAQVTANFSVTLVPKDGEKGLVQNGGRYHSEVSRITPSDGGNPWRISSLKADVVYFLGGKDFYEGSS</sequence>
<accession>A0AA39N9Q2</accession>
<evidence type="ECO:0000313" key="2">
    <source>
        <dbReference type="Proteomes" id="UP001175211"/>
    </source>
</evidence>
<name>A0AA39N9Q2_ARMTA</name>
<evidence type="ECO:0000313" key="1">
    <source>
        <dbReference type="EMBL" id="KAK0461641.1"/>
    </source>
</evidence>
<dbReference type="EMBL" id="JAUEPS010000010">
    <property type="protein sequence ID" value="KAK0461641.1"/>
    <property type="molecule type" value="Genomic_DNA"/>
</dbReference>
<keyword evidence="2" id="KW-1185">Reference proteome</keyword>
<comment type="caution">
    <text evidence="1">The sequence shown here is derived from an EMBL/GenBank/DDBJ whole genome shotgun (WGS) entry which is preliminary data.</text>
</comment>
<dbReference type="InterPro" id="IPR032710">
    <property type="entry name" value="NTF2-like_dom_sf"/>
</dbReference>
<proteinExistence type="predicted"/>
<dbReference type="RefSeq" id="XP_060333379.1">
    <property type="nucleotide sequence ID" value="XM_060477036.1"/>
</dbReference>
<dbReference type="GeneID" id="85360584"/>
<dbReference type="AlphaFoldDB" id="A0AA39N9Q2"/>
<protein>
    <submittedName>
        <fullName evidence="1">Uncharacterized protein</fullName>
    </submittedName>
</protein>
<dbReference type="Proteomes" id="UP001175211">
    <property type="component" value="Unassembled WGS sequence"/>
</dbReference>